<name>A0A853I7L3_9GAMM</name>
<evidence type="ECO:0000313" key="2">
    <source>
        <dbReference type="Proteomes" id="UP000569732"/>
    </source>
</evidence>
<proteinExistence type="predicted"/>
<keyword evidence="2" id="KW-1185">Reference proteome</keyword>
<dbReference type="RefSeq" id="WP_180571862.1">
    <property type="nucleotide sequence ID" value="NZ_JACCKB010000180.1"/>
</dbReference>
<comment type="caution">
    <text evidence="1">The sequence shown here is derived from an EMBL/GenBank/DDBJ whole genome shotgun (WGS) entry which is preliminary data.</text>
</comment>
<organism evidence="1 2">
    <name type="scientific">Spartinivicinus marinus</name>
    <dbReference type="NCBI Taxonomy" id="2994442"/>
    <lineage>
        <taxon>Bacteria</taxon>
        <taxon>Pseudomonadati</taxon>
        <taxon>Pseudomonadota</taxon>
        <taxon>Gammaproteobacteria</taxon>
        <taxon>Oceanospirillales</taxon>
        <taxon>Zooshikellaceae</taxon>
        <taxon>Spartinivicinus</taxon>
    </lineage>
</organism>
<protein>
    <submittedName>
        <fullName evidence="1">Uncharacterized protein</fullName>
    </submittedName>
</protein>
<evidence type="ECO:0000313" key="1">
    <source>
        <dbReference type="EMBL" id="NYZ69900.1"/>
    </source>
</evidence>
<dbReference type="AlphaFoldDB" id="A0A853I7L3"/>
<dbReference type="EMBL" id="JACCKB010000180">
    <property type="protein sequence ID" value="NYZ69900.1"/>
    <property type="molecule type" value="Genomic_DNA"/>
</dbReference>
<reference evidence="1 2" key="1">
    <citation type="submission" date="2020-07" db="EMBL/GenBank/DDBJ databases">
        <title>Endozoicomonas sp. nov., isolated from sediment.</title>
        <authorList>
            <person name="Gu T."/>
        </authorList>
    </citation>
    <scope>NUCLEOTIDE SEQUENCE [LARGE SCALE GENOMIC DNA]</scope>
    <source>
        <strain evidence="1 2">SM1973</strain>
    </source>
</reference>
<accession>A0A853I7L3</accession>
<gene>
    <name evidence="1" type="ORF">H0A36_28200</name>
</gene>
<sequence length="91" mass="10594">MLPNLSIRLDQLSQQGVSKDYLVAFFLGYLEGYLESYRSTHINTLLLILEDRFGKLPGWVDEKILNVNSATLRRWILNVHKVDKLESVFQL</sequence>
<dbReference type="Proteomes" id="UP000569732">
    <property type="component" value="Unassembled WGS sequence"/>
</dbReference>